<gene>
    <name evidence="1" type="ORF">EpCFBP13511_23650</name>
</gene>
<dbReference type="AlphaFoldDB" id="A0A4U3EQT6"/>
<evidence type="ECO:0000313" key="2">
    <source>
        <dbReference type="Proteomes" id="UP000306393"/>
    </source>
</evidence>
<protein>
    <submittedName>
        <fullName evidence="1">Uncharacterized protein</fullName>
    </submittedName>
</protein>
<comment type="caution">
    <text evidence="1">The sequence shown here is derived from an EMBL/GenBank/DDBJ whole genome shotgun (WGS) entry which is preliminary data.</text>
</comment>
<name>A0A4U3EQT6_9GAMM</name>
<evidence type="ECO:0000313" key="1">
    <source>
        <dbReference type="EMBL" id="TKJ82841.1"/>
    </source>
</evidence>
<reference evidence="1 2" key="1">
    <citation type="journal article" date="2019" name="Sci. Rep.">
        <title>Differences in resource use lead to coexistence of seed-transmitted microbial populations.</title>
        <authorList>
            <person name="Torres-Cortes G."/>
            <person name="Garcia B.J."/>
            <person name="Compant S."/>
            <person name="Rezki S."/>
            <person name="Jones P."/>
            <person name="Preveaux A."/>
            <person name="Briand M."/>
            <person name="Roulet A."/>
            <person name="Bouchez O."/>
            <person name="Jacobson D."/>
            <person name="Barret M."/>
        </authorList>
    </citation>
    <scope>NUCLEOTIDE SEQUENCE [LARGE SCALE GENOMIC DNA]</scope>
    <source>
        <strain evidence="1 2">CFBP13511</strain>
    </source>
</reference>
<sequence length="111" mass="11728">MRGTSKGKKKAKATVLKGVVARSGRRCAAVDVGGFGSASSRDITPMRHIIRASSPHELAHAVTCREACFPAYGRTAATFFTPYARPAFSPDTVGRKGGAMSWGELLTKEAS</sequence>
<dbReference type="EMBL" id="QGAC01000048">
    <property type="protein sequence ID" value="TKJ82841.1"/>
    <property type="molecule type" value="Genomic_DNA"/>
</dbReference>
<accession>A0A4U3EQT6</accession>
<proteinExistence type="predicted"/>
<dbReference type="Proteomes" id="UP000306393">
    <property type="component" value="Unassembled WGS sequence"/>
</dbReference>
<organism evidence="1 2">
    <name type="scientific">Erwinia persicina</name>
    <dbReference type="NCBI Taxonomy" id="55211"/>
    <lineage>
        <taxon>Bacteria</taxon>
        <taxon>Pseudomonadati</taxon>
        <taxon>Pseudomonadota</taxon>
        <taxon>Gammaproteobacteria</taxon>
        <taxon>Enterobacterales</taxon>
        <taxon>Erwiniaceae</taxon>
        <taxon>Erwinia</taxon>
    </lineage>
</organism>